<dbReference type="STRING" id="5722.A2DT21"/>
<dbReference type="Pfam" id="PF07986">
    <property type="entry name" value="TBCC"/>
    <property type="match status" value="1"/>
</dbReference>
<evidence type="ECO:0000256" key="1">
    <source>
        <dbReference type="ARBA" id="ARBA00008848"/>
    </source>
</evidence>
<accession>A2DT21</accession>
<dbReference type="GO" id="GO:0007021">
    <property type="term" value="P:tubulin complex assembly"/>
    <property type="evidence" value="ECO:0000318"/>
    <property type="project" value="GO_Central"/>
</dbReference>
<dbReference type="PROSITE" id="PS51329">
    <property type="entry name" value="C_CAP_COFACTOR_C"/>
    <property type="match status" value="1"/>
</dbReference>
<dbReference type="Gene3D" id="2.160.20.70">
    <property type="match status" value="1"/>
</dbReference>
<dbReference type="GO" id="GO:0005096">
    <property type="term" value="F:GTPase activator activity"/>
    <property type="evidence" value="ECO:0007669"/>
    <property type="project" value="InterPro"/>
</dbReference>
<evidence type="ECO:0000313" key="5">
    <source>
        <dbReference type="Proteomes" id="UP000001542"/>
    </source>
</evidence>
<dbReference type="eggNOG" id="KOG2512">
    <property type="taxonomic scope" value="Eukaryota"/>
</dbReference>
<keyword evidence="2" id="KW-0547">Nucleotide-binding</keyword>
<dbReference type="GO" id="GO:0000166">
    <property type="term" value="F:nucleotide binding"/>
    <property type="evidence" value="ECO:0007669"/>
    <property type="project" value="UniProtKB-KW"/>
</dbReference>
<dbReference type="InterPro" id="IPR036223">
    <property type="entry name" value="CAP_C_sf"/>
</dbReference>
<dbReference type="GO" id="GO:0006457">
    <property type="term" value="P:protein folding"/>
    <property type="evidence" value="ECO:0000318"/>
    <property type="project" value="GO_Central"/>
</dbReference>
<evidence type="ECO:0000259" key="3">
    <source>
        <dbReference type="PROSITE" id="PS51329"/>
    </source>
</evidence>
<dbReference type="SUPFAM" id="SSF69340">
    <property type="entry name" value="C-terminal domain of adenylylcyclase associated protein"/>
    <property type="match status" value="1"/>
</dbReference>
<organism evidence="4 5">
    <name type="scientific">Trichomonas vaginalis (strain ATCC PRA-98 / G3)</name>
    <dbReference type="NCBI Taxonomy" id="412133"/>
    <lineage>
        <taxon>Eukaryota</taxon>
        <taxon>Metamonada</taxon>
        <taxon>Parabasalia</taxon>
        <taxon>Trichomonadida</taxon>
        <taxon>Trichomonadidae</taxon>
        <taxon>Trichomonas</taxon>
    </lineage>
</organism>
<dbReference type="InterPro" id="IPR006599">
    <property type="entry name" value="CARP_motif"/>
</dbReference>
<gene>
    <name evidence="4" type="ORF">TVAG_004590</name>
</gene>
<dbReference type="PANTHER" id="PTHR15440">
    <property type="entry name" value="XRP2 PROTEIN"/>
    <property type="match status" value="1"/>
</dbReference>
<evidence type="ECO:0000313" key="4">
    <source>
        <dbReference type="EMBL" id="EAY16428.1"/>
    </source>
</evidence>
<name>A2DT21_TRIV3</name>
<feature type="domain" description="C-CAP/cofactor C-like" evidence="3">
    <location>
        <begin position="25"/>
        <end position="167"/>
    </location>
</feature>
<comment type="similarity">
    <text evidence="1">Belongs to the TBCC family.</text>
</comment>
<dbReference type="GO" id="GO:0005737">
    <property type="term" value="C:cytoplasm"/>
    <property type="evidence" value="ECO:0000318"/>
    <property type="project" value="GO_Central"/>
</dbReference>
<dbReference type="EMBL" id="DS113242">
    <property type="protein sequence ID" value="EAY16428.1"/>
    <property type="molecule type" value="Genomic_DNA"/>
</dbReference>
<dbReference type="VEuPathDB" id="TrichDB:TVAGG3_0648960"/>
<dbReference type="PANTHER" id="PTHR15440:SF0">
    <property type="entry name" value="PROTEIN XRP2"/>
    <property type="match status" value="1"/>
</dbReference>
<sequence length="255" mass="28827">MGCEVSIQDIAMKDNQKGMILTCFPGEVIIKGGSNRQYKFDQGILSCKKIILMNLKRCTVYINDLVDKVDIKNCEDCSFAVGTSMNMLLISECNNCQVTAVCRQCRVANSADCSVFLHTYKRSFIERSKGIIFGCGTYSYKGIIQHMRDANLDVYINDFHEVLDVTPGFCEFKIEDGLKSTIKSLDGSRLLPFFFLPKESLAHTLEFKESSWLELVNRSFSEGFKLTGIRKFGHVIQASYFKSLRKLSFIAVSQS</sequence>
<reference evidence="4" key="1">
    <citation type="submission" date="2006-10" db="EMBL/GenBank/DDBJ databases">
        <authorList>
            <person name="Amadeo P."/>
            <person name="Zhao Q."/>
            <person name="Wortman J."/>
            <person name="Fraser-Liggett C."/>
            <person name="Carlton J."/>
        </authorList>
    </citation>
    <scope>NUCLEOTIDE SEQUENCE</scope>
    <source>
        <strain evidence="4">G3</strain>
    </source>
</reference>
<keyword evidence="5" id="KW-1185">Reference proteome</keyword>
<dbReference type="SMART" id="SM00673">
    <property type="entry name" value="CARP"/>
    <property type="match status" value="2"/>
</dbReference>
<dbReference type="KEGG" id="tva:4774440"/>
<dbReference type="AlphaFoldDB" id="A2DT21"/>
<dbReference type="VEuPathDB" id="TrichDB:TVAG_004590"/>
<dbReference type="RefSeq" id="XP_001328651.1">
    <property type="nucleotide sequence ID" value="XM_001328616.1"/>
</dbReference>
<dbReference type="InParanoid" id="A2DT21"/>
<dbReference type="SMR" id="A2DT21"/>
<proteinExistence type="inferred from homology"/>
<dbReference type="InterPro" id="IPR012945">
    <property type="entry name" value="Tubulin-bd_cofactor_C_dom"/>
</dbReference>
<dbReference type="InterPro" id="IPR039093">
    <property type="entry name" value="XRP2"/>
</dbReference>
<reference evidence="4" key="2">
    <citation type="journal article" date="2007" name="Science">
        <title>Draft genome sequence of the sexually transmitted pathogen Trichomonas vaginalis.</title>
        <authorList>
            <person name="Carlton J.M."/>
            <person name="Hirt R.P."/>
            <person name="Silva J.C."/>
            <person name="Delcher A.L."/>
            <person name="Schatz M."/>
            <person name="Zhao Q."/>
            <person name="Wortman J.R."/>
            <person name="Bidwell S.L."/>
            <person name="Alsmark U.C.M."/>
            <person name="Besteiro S."/>
            <person name="Sicheritz-Ponten T."/>
            <person name="Noel C.J."/>
            <person name="Dacks J.B."/>
            <person name="Foster P.G."/>
            <person name="Simillion C."/>
            <person name="Van de Peer Y."/>
            <person name="Miranda-Saavedra D."/>
            <person name="Barton G.J."/>
            <person name="Westrop G.D."/>
            <person name="Mueller S."/>
            <person name="Dessi D."/>
            <person name="Fiori P.L."/>
            <person name="Ren Q."/>
            <person name="Paulsen I."/>
            <person name="Zhang H."/>
            <person name="Bastida-Corcuera F.D."/>
            <person name="Simoes-Barbosa A."/>
            <person name="Brown M.T."/>
            <person name="Hayes R.D."/>
            <person name="Mukherjee M."/>
            <person name="Okumura C.Y."/>
            <person name="Schneider R."/>
            <person name="Smith A.J."/>
            <person name="Vanacova S."/>
            <person name="Villalvazo M."/>
            <person name="Haas B.J."/>
            <person name="Pertea M."/>
            <person name="Feldblyum T.V."/>
            <person name="Utterback T.R."/>
            <person name="Shu C.L."/>
            <person name="Osoegawa K."/>
            <person name="de Jong P.J."/>
            <person name="Hrdy I."/>
            <person name="Horvathova L."/>
            <person name="Zubacova Z."/>
            <person name="Dolezal P."/>
            <person name="Malik S.B."/>
            <person name="Logsdon J.M. Jr."/>
            <person name="Henze K."/>
            <person name="Gupta A."/>
            <person name="Wang C.C."/>
            <person name="Dunne R.L."/>
            <person name="Upcroft J.A."/>
            <person name="Upcroft P."/>
            <person name="White O."/>
            <person name="Salzberg S.L."/>
            <person name="Tang P."/>
            <person name="Chiu C.-H."/>
            <person name="Lee Y.-S."/>
            <person name="Embley T.M."/>
            <person name="Coombs G.H."/>
            <person name="Mottram J.C."/>
            <person name="Tachezy J."/>
            <person name="Fraser-Liggett C.M."/>
            <person name="Johnson P.J."/>
        </authorList>
    </citation>
    <scope>NUCLEOTIDE SEQUENCE [LARGE SCALE GENOMIC DNA]</scope>
    <source>
        <strain evidence="4">G3</strain>
    </source>
</reference>
<dbReference type="OrthoDB" id="194775at2759"/>
<dbReference type="InterPro" id="IPR017901">
    <property type="entry name" value="C-CAP_CF_C-like"/>
</dbReference>
<dbReference type="Proteomes" id="UP000001542">
    <property type="component" value="Unassembled WGS sequence"/>
</dbReference>
<protein>
    <recommendedName>
        <fullName evidence="3">C-CAP/cofactor C-like domain-containing protein</fullName>
    </recommendedName>
</protein>
<evidence type="ECO:0000256" key="2">
    <source>
        <dbReference type="ARBA" id="ARBA00022741"/>
    </source>
</evidence>
<dbReference type="InterPro" id="IPR016098">
    <property type="entry name" value="CAP/MinC_C"/>
</dbReference>